<evidence type="ECO:0000256" key="2">
    <source>
        <dbReference type="ARBA" id="ARBA00022723"/>
    </source>
</evidence>
<dbReference type="Proteomes" id="UP000198510">
    <property type="component" value="Unassembled WGS sequence"/>
</dbReference>
<dbReference type="GO" id="GO:0046872">
    <property type="term" value="F:metal ion binding"/>
    <property type="evidence" value="ECO:0007669"/>
    <property type="project" value="UniProtKB-KW"/>
</dbReference>
<sequence>MYQLVQSSRAALLRYCETLPPAALLQPLPSFNDSSMRDLMVHIANAYRHWLENFGLHQERPYFDPEACQTVEDLRALFMTSDQLVDEFMQTYEGRWSDVVINTIRGKRLEITPLTLFTHVITHEFHHKGQILSMSRQLGYTPVDTDVIR</sequence>
<dbReference type="STRING" id="1075417.SAMN05421823_112147"/>
<dbReference type="Pfam" id="PF05163">
    <property type="entry name" value="DinB"/>
    <property type="match status" value="1"/>
</dbReference>
<keyword evidence="5" id="KW-1185">Reference proteome</keyword>
<name>A0A1G9SFK3_9BACT</name>
<dbReference type="AlphaFoldDB" id="A0A1G9SFK3"/>
<dbReference type="PANTHER" id="PTHR37302:SF3">
    <property type="entry name" value="DAMAGE-INDUCIBLE PROTEIN DINB"/>
    <property type="match status" value="1"/>
</dbReference>
<dbReference type="InterPro" id="IPR034660">
    <property type="entry name" value="DinB/YfiT-like"/>
</dbReference>
<feature type="binding site" evidence="3">
    <location>
        <position position="42"/>
    </location>
    <ligand>
        <name>a divalent metal cation</name>
        <dbReference type="ChEBI" id="CHEBI:60240"/>
    </ligand>
</feature>
<gene>
    <name evidence="4" type="ORF">SAMN05421823_112147</name>
</gene>
<comment type="similarity">
    <text evidence="1">Belongs to the DinB family.</text>
</comment>
<evidence type="ECO:0000256" key="1">
    <source>
        <dbReference type="ARBA" id="ARBA00008635"/>
    </source>
</evidence>
<proteinExistence type="inferred from homology"/>
<feature type="binding site" evidence="3">
    <location>
        <position position="123"/>
    </location>
    <ligand>
        <name>a divalent metal cation</name>
        <dbReference type="ChEBI" id="CHEBI:60240"/>
    </ligand>
</feature>
<evidence type="ECO:0000313" key="5">
    <source>
        <dbReference type="Proteomes" id="UP000198510"/>
    </source>
</evidence>
<accession>A0A1G9SFK3</accession>
<keyword evidence="2 3" id="KW-0479">Metal-binding</keyword>
<dbReference type="InterPro" id="IPR007837">
    <property type="entry name" value="DinB"/>
</dbReference>
<protein>
    <submittedName>
        <fullName evidence="4">Uncharacterized damage-inducible protein DinB (Forms a four-helix bundle)</fullName>
    </submittedName>
</protein>
<feature type="binding site" evidence="3">
    <location>
        <position position="127"/>
    </location>
    <ligand>
        <name>a divalent metal cation</name>
        <dbReference type="ChEBI" id="CHEBI:60240"/>
    </ligand>
</feature>
<evidence type="ECO:0000256" key="3">
    <source>
        <dbReference type="PIRSR" id="PIRSR607837-1"/>
    </source>
</evidence>
<organism evidence="4 5">
    <name type="scientific">Catalinimonas alkaloidigena</name>
    <dbReference type="NCBI Taxonomy" id="1075417"/>
    <lineage>
        <taxon>Bacteria</taxon>
        <taxon>Pseudomonadati</taxon>
        <taxon>Bacteroidota</taxon>
        <taxon>Cytophagia</taxon>
        <taxon>Cytophagales</taxon>
        <taxon>Catalimonadaceae</taxon>
        <taxon>Catalinimonas</taxon>
    </lineage>
</organism>
<dbReference type="SUPFAM" id="SSF109854">
    <property type="entry name" value="DinB/YfiT-like putative metalloenzymes"/>
    <property type="match status" value="1"/>
</dbReference>
<dbReference type="Gene3D" id="1.20.120.450">
    <property type="entry name" value="dinb family like domain"/>
    <property type="match status" value="1"/>
</dbReference>
<evidence type="ECO:0000313" key="4">
    <source>
        <dbReference type="EMBL" id="SDM34253.1"/>
    </source>
</evidence>
<dbReference type="PANTHER" id="PTHR37302">
    <property type="entry name" value="SLR1116 PROTEIN"/>
    <property type="match status" value="1"/>
</dbReference>
<reference evidence="4 5" key="1">
    <citation type="submission" date="2016-10" db="EMBL/GenBank/DDBJ databases">
        <authorList>
            <person name="de Groot N.N."/>
        </authorList>
    </citation>
    <scope>NUCLEOTIDE SEQUENCE [LARGE SCALE GENOMIC DNA]</scope>
    <source>
        <strain evidence="4 5">DSM 25186</strain>
    </source>
</reference>
<dbReference type="EMBL" id="FNFO01000012">
    <property type="protein sequence ID" value="SDM34253.1"/>
    <property type="molecule type" value="Genomic_DNA"/>
</dbReference>